<dbReference type="CDD" id="cd02027">
    <property type="entry name" value="APSK"/>
    <property type="match status" value="1"/>
</dbReference>
<evidence type="ECO:0000313" key="17">
    <source>
        <dbReference type="Proteomes" id="UP000000233"/>
    </source>
</evidence>
<evidence type="ECO:0000256" key="6">
    <source>
        <dbReference type="ARBA" id="ARBA00022679"/>
    </source>
</evidence>
<evidence type="ECO:0000259" key="15">
    <source>
        <dbReference type="Pfam" id="PF01583"/>
    </source>
</evidence>
<evidence type="ECO:0000256" key="7">
    <source>
        <dbReference type="ARBA" id="ARBA00022741"/>
    </source>
</evidence>
<dbReference type="HAMAP" id="MF_00065">
    <property type="entry name" value="Adenylyl_sulf_kinase"/>
    <property type="match status" value="1"/>
</dbReference>
<evidence type="ECO:0000256" key="12">
    <source>
        <dbReference type="ARBA" id="ARBA00031464"/>
    </source>
</evidence>
<dbReference type="SUPFAM" id="SSF52540">
    <property type="entry name" value="P-loop containing nucleoside triphosphate hydrolases"/>
    <property type="match status" value="1"/>
</dbReference>
<dbReference type="EMBL" id="CP000304">
    <property type="protein sequence ID" value="ABP79091.1"/>
    <property type="molecule type" value="Genomic_DNA"/>
</dbReference>
<comment type="similarity">
    <text evidence="4 13 14">Belongs to the APS kinase family.</text>
</comment>
<dbReference type="NCBIfam" id="NF003013">
    <property type="entry name" value="PRK03846.1"/>
    <property type="match status" value="1"/>
</dbReference>
<accession>A4VJE0</accession>
<feature type="binding site" evidence="13">
    <location>
        <begin position="40"/>
        <end position="47"/>
    </location>
    <ligand>
        <name>ATP</name>
        <dbReference type="ChEBI" id="CHEBI:30616"/>
    </ligand>
</feature>
<keyword evidence="7 13" id="KW-0547">Nucleotide-binding</keyword>
<sequence length="200" mass="22376">MEDHFIRNRVDVTRVANLATSDERKRGVLNQIPVTLWLTGLSGAGKSTLGFSLERALLNTGKAAFVLDGDNIRCGLNRDLSFTPRDRAENIRRTAEVARLMNEAGLIVIVSLISPYSEDRRRARDIIGEQRFREVYLSATLSVCEARDPKGLYRKARAGEIESFTGVSAPYQIPQKPDLELNTGVMSVTDCVERMLLMFN</sequence>
<evidence type="ECO:0000256" key="4">
    <source>
        <dbReference type="ARBA" id="ARBA00007008"/>
    </source>
</evidence>
<evidence type="ECO:0000256" key="11">
    <source>
        <dbReference type="ARBA" id="ARBA00031393"/>
    </source>
</evidence>
<comment type="function">
    <text evidence="2 13 14">Catalyzes the synthesis of activated sulfate.</text>
</comment>
<comment type="catalytic activity">
    <reaction evidence="1 13 14">
        <text>adenosine 5'-phosphosulfate + ATP = 3'-phosphoadenylyl sulfate + ADP + H(+)</text>
        <dbReference type="Rhea" id="RHEA:24152"/>
        <dbReference type="ChEBI" id="CHEBI:15378"/>
        <dbReference type="ChEBI" id="CHEBI:30616"/>
        <dbReference type="ChEBI" id="CHEBI:58243"/>
        <dbReference type="ChEBI" id="CHEBI:58339"/>
        <dbReference type="ChEBI" id="CHEBI:456216"/>
        <dbReference type="EC" id="2.7.1.25"/>
    </reaction>
</comment>
<dbReference type="HOGENOM" id="CLU_046932_1_0_6"/>
<organism evidence="16 17">
    <name type="scientific">Stutzerimonas stutzeri (strain A1501)</name>
    <name type="common">Pseudomonas stutzeri</name>
    <dbReference type="NCBI Taxonomy" id="379731"/>
    <lineage>
        <taxon>Bacteria</taxon>
        <taxon>Pseudomonadati</taxon>
        <taxon>Pseudomonadota</taxon>
        <taxon>Gammaproteobacteria</taxon>
        <taxon>Pseudomonadales</taxon>
        <taxon>Pseudomonadaceae</taxon>
        <taxon>Stutzerimonas</taxon>
    </lineage>
</organism>
<comment type="pathway">
    <text evidence="3 13 14">Sulfur metabolism; hydrogen sulfide biosynthesis; sulfite from sulfate: step 2/3.</text>
</comment>
<dbReference type="RefSeq" id="WP_011912572.1">
    <property type="nucleotide sequence ID" value="NC_009434.1"/>
</dbReference>
<evidence type="ECO:0000256" key="5">
    <source>
        <dbReference type="ARBA" id="ARBA00012121"/>
    </source>
</evidence>
<dbReference type="PANTHER" id="PTHR11055">
    <property type="entry name" value="BIFUNCTIONAL 3'-PHOSPHOADENOSINE 5'-PHOSPHOSULFATE SYNTHASE"/>
    <property type="match status" value="1"/>
</dbReference>
<evidence type="ECO:0000256" key="3">
    <source>
        <dbReference type="ARBA" id="ARBA00004806"/>
    </source>
</evidence>
<keyword evidence="13" id="KW-0597">Phosphoprotein</keyword>
<evidence type="ECO:0000256" key="13">
    <source>
        <dbReference type="HAMAP-Rule" id="MF_00065"/>
    </source>
</evidence>
<evidence type="ECO:0000256" key="9">
    <source>
        <dbReference type="ARBA" id="ARBA00022840"/>
    </source>
</evidence>
<keyword evidence="9 13" id="KW-0067">ATP-binding</keyword>
<evidence type="ECO:0000256" key="14">
    <source>
        <dbReference type="RuleBase" id="RU004347"/>
    </source>
</evidence>
<proteinExistence type="inferred from homology"/>
<dbReference type="InterPro" id="IPR002891">
    <property type="entry name" value="APS"/>
</dbReference>
<dbReference type="PANTHER" id="PTHR11055:SF1">
    <property type="entry name" value="PAPS SYNTHETASE, ISOFORM D"/>
    <property type="match status" value="1"/>
</dbReference>
<dbReference type="eggNOG" id="COG0529">
    <property type="taxonomic scope" value="Bacteria"/>
</dbReference>
<dbReference type="GO" id="GO:0070814">
    <property type="term" value="P:hydrogen sulfide biosynthetic process"/>
    <property type="evidence" value="ECO:0007669"/>
    <property type="project" value="UniProtKB-UniRule"/>
</dbReference>
<reference evidence="16 17" key="1">
    <citation type="journal article" date="2008" name="Proc. Natl. Acad. Sci. U.S.A.">
        <title>Nitrogen fixation island and rhizosphere competence traits in the genome of root-associated Pseudomonas stutzeri A1501.</title>
        <authorList>
            <person name="Yan Y."/>
            <person name="Yang J."/>
            <person name="Dou Y."/>
            <person name="Chen M."/>
            <person name="Ping S."/>
            <person name="Peng J."/>
            <person name="Lu W."/>
            <person name="Zhang W."/>
            <person name="Yao Z."/>
            <person name="Li H."/>
            <person name="Liu W."/>
            <person name="He S."/>
            <person name="Geng L."/>
            <person name="Zhang X."/>
            <person name="Yang F."/>
            <person name="Yu H."/>
            <person name="Zhan Y."/>
            <person name="Li D."/>
            <person name="Lin Z."/>
            <person name="Wang Y."/>
            <person name="Elmerich C."/>
            <person name="Lin M."/>
            <person name="Jin Q."/>
        </authorList>
    </citation>
    <scope>NUCLEOTIDE SEQUENCE [LARGE SCALE GENOMIC DNA]</scope>
    <source>
        <strain evidence="16 17">A1501</strain>
    </source>
</reference>
<dbReference type="GO" id="GO:0000103">
    <property type="term" value="P:sulfate assimilation"/>
    <property type="evidence" value="ECO:0007669"/>
    <property type="project" value="UniProtKB-UniRule"/>
</dbReference>
<evidence type="ECO:0000313" key="16">
    <source>
        <dbReference type="EMBL" id="ABP79091.1"/>
    </source>
</evidence>
<keyword evidence="17" id="KW-1185">Reference proteome</keyword>
<dbReference type="InterPro" id="IPR059117">
    <property type="entry name" value="APS_kinase_dom"/>
</dbReference>
<dbReference type="Proteomes" id="UP000000233">
    <property type="component" value="Chromosome"/>
</dbReference>
<dbReference type="EC" id="2.7.1.25" evidence="5 13"/>
<dbReference type="UniPathway" id="UPA00140">
    <property type="reaction ID" value="UER00205"/>
</dbReference>
<dbReference type="GO" id="GO:0005524">
    <property type="term" value="F:ATP binding"/>
    <property type="evidence" value="ECO:0007669"/>
    <property type="project" value="UniProtKB-UniRule"/>
</dbReference>
<evidence type="ECO:0000256" key="8">
    <source>
        <dbReference type="ARBA" id="ARBA00022777"/>
    </source>
</evidence>
<evidence type="ECO:0000256" key="10">
    <source>
        <dbReference type="ARBA" id="ARBA00029724"/>
    </source>
</evidence>
<protein>
    <recommendedName>
        <fullName evidence="5 13">Adenylyl-sulfate kinase</fullName>
        <ecNumber evidence="5 13">2.7.1.25</ecNumber>
    </recommendedName>
    <alternativeName>
        <fullName evidence="11 13">APS kinase</fullName>
    </alternativeName>
    <alternativeName>
        <fullName evidence="12 13">ATP adenosine-5'-phosphosulfate 3'-phosphotransferase</fullName>
    </alternativeName>
    <alternativeName>
        <fullName evidence="10 13">Adenosine-5'-phosphosulfate kinase</fullName>
    </alternativeName>
</protein>
<dbReference type="AlphaFoldDB" id="A4VJE0"/>
<evidence type="ECO:0000256" key="1">
    <source>
        <dbReference type="ARBA" id="ARBA00001823"/>
    </source>
</evidence>
<dbReference type="GO" id="GO:0004020">
    <property type="term" value="F:adenylylsulfate kinase activity"/>
    <property type="evidence" value="ECO:0007669"/>
    <property type="project" value="UniProtKB-UniRule"/>
</dbReference>
<dbReference type="Gene3D" id="3.40.50.300">
    <property type="entry name" value="P-loop containing nucleotide triphosphate hydrolases"/>
    <property type="match status" value="1"/>
</dbReference>
<feature type="active site" description="Phosphoserine intermediate" evidence="13">
    <location>
        <position position="114"/>
    </location>
</feature>
<dbReference type="Pfam" id="PF01583">
    <property type="entry name" value="APS_kinase"/>
    <property type="match status" value="1"/>
</dbReference>
<dbReference type="KEGG" id="psa:PST_1400"/>
<dbReference type="NCBIfam" id="TIGR00455">
    <property type="entry name" value="apsK"/>
    <property type="match status" value="1"/>
</dbReference>
<evidence type="ECO:0000256" key="2">
    <source>
        <dbReference type="ARBA" id="ARBA00002632"/>
    </source>
</evidence>
<name>A4VJE0_STUS1</name>
<keyword evidence="8 13" id="KW-0418">Kinase</keyword>
<feature type="domain" description="APS kinase" evidence="15">
    <location>
        <begin position="33"/>
        <end position="181"/>
    </location>
</feature>
<gene>
    <name evidence="13 16" type="primary">cysC</name>
    <name evidence="16" type="ordered locus">PST_1400</name>
</gene>
<keyword evidence="6 13" id="KW-0808">Transferase</keyword>
<dbReference type="InterPro" id="IPR027417">
    <property type="entry name" value="P-loop_NTPase"/>
</dbReference>